<evidence type="ECO:0000313" key="10">
    <source>
        <dbReference type="EMBL" id="MBY5959274.1"/>
    </source>
</evidence>
<organism evidence="10 11">
    <name type="scientific">Membranihabitans marinus</name>
    <dbReference type="NCBI Taxonomy" id="1227546"/>
    <lineage>
        <taxon>Bacteria</taxon>
        <taxon>Pseudomonadati</taxon>
        <taxon>Bacteroidota</taxon>
        <taxon>Saprospiria</taxon>
        <taxon>Saprospirales</taxon>
        <taxon>Saprospiraceae</taxon>
        <taxon>Membranihabitans</taxon>
    </lineage>
</organism>
<dbReference type="Proteomes" id="UP000753961">
    <property type="component" value="Unassembled WGS sequence"/>
</dbReference>
<feature type="transmembrane region" description="Helical" evidence="8">
    <location>
        <begin position="20"/>
        <end position="37"/>
    </location>
</feature>
<evidence type="ECO:0000256" key="5">
    <source>
        <dbReference type="ARBA" id="ARBA00023065"/>
    </source>
</evidence>
<keyword evidence="6 8" id="KW-0472">Membrane</keyword>
<comment type="caution">
    <text evidence="10">The sequence shown here is derived from an EMBL/GenBank/DDBJ whole genome shotgun (WGS) entry which is preliminary data.</text>
</comment>
<dbReference type="Gene3D" id="1.10.287.70">
    <property type="match status" value="1"/>
</dbReference>
<evidence type="ECO:0000256" key="6">
    <source>
        <dbReference type="ARBA" id="ARBA00023136"/>
    </source>
</evidence>
<evidence type="ECO:0000256" key="3">
    <source>
        <dbReference type="ARBA" id="ARBA00022692"/>
    </source>
</evidence>
<dbReference type="EMBL" id="JAHVHU010000013">
    <property type="protein sequence ID" value="MBY5959274.1"/>
    <property type="molecule type" value="Genomic_DNA"/>
</dbReference>
<keyword evidence="3 8" id="KW-0812">Transmembrane</keyword>
<evidence type="ECO:0000256" key="1">
    <source>
        <dbReference type="ARBA" id="ARBA00004141"/>
    </source>
</evidence>
<dbReference type="PANTHER" id="PTHR11003:SF291">
    <property type="entry name" value="IP11374P"/>
    <property type="match status" value="1"/>
</dbReference>
<name>A0A953HNK2_9BACT</name>
<dbReference type="GO" id="GO:0030322">
    <property type="term" value="P:stabilization of membrane potential"/>
    <property type="evidence" value="ECO:0007669"/>
    <property type="project" value="TreeGrafter"/>
</dbReference>
<dbReference type="GO" id="GO:0005886">
    <property type="term" value="C:plasma membrane"/>
    <property type="evidence" value="ECO:0007669"/>
    <property type="project" value="TreeGrafter"/>
</dbReference>
<keyword evidence="11" id="KW-1185">Reference proteome</keyword>
<dbReference type="SUPFAM" id="SSF81324">
    <property type="entry name" value="Voltage-gated potassium channels"/>
    <property type="match status" value="1"/>
</dbReference>
<evidence type="ECO:0000313" key="11">
    <source>
        <dbReference type="Proteomes" id="UP000753961"/>
    </source>
</evidence>
<keyword evidence="4 8" id="KW-1133">Transmembrane helix</keyword>
<evidence type="ECO:0000256" key="2">
    <source>
        <dbReference type="ARBA" id="ARBA00022448"/>
    </source>
</evidence>
<sequence length="110" mass="12814">MIFFKSVLNFLRDRNYRHLLMTTIVILLAGSVVFHYLEGWDYVDALYFSIITLTTIGYGDFTPQTTGGKLFTIFYIIVGIGIILAFINTIYTHYRTITFREDKGHTRDKD</sequence>
<dbReference type="InterPro" id="IPR013099">
    <property type="entry name" value="K_chnl_dom"/>
</dbReference>
<dbReference type="Pfam" id="PF07885">
    <property type="entry name" value="Ion_trans_2"/>
    <property type="match status" value="1"/>
</dbReference>
<reference evidence="10" key="1">
    <citation type="submission" date="2021-06" db="EMBL/GenBank/DDBJ databases">
        <title>44 bacteria genomes isolated from Dapeng, Shenzhen.</title>
        <authorList>
            <person name="Zheng W."/>
            <person name="Yu S."/>
            <person name="Huang Y."/>
        </authorList>
    </citation>
    <scope>NUCLEOTIDE SEQUENCE</scope>
    <source>
        <strain evidence="10">DP5N28-2</strain>
    </source>
</reference>
<evidence type="ECO:0000256" key="7">
    <source>
        <dbReference type="ARBA" id="ARBA00023303"/>
    </source>
</evidence>
<feature type="transmembrane region" description="Helical" evidence="8">
    <location>
        <begin position="70"/>
        <end position="91"/>
    </location>
</feature>
<evidence type="ECO:0000259" key="9">
    <source>
        <dbReference type="Pfam" id="PF07885"/>
    </source>
</evidence>
<gene>
    <name evidence="10" type="ORF">KUV50_14070</name>
</gene>
<evidence type="ECO:0000256" key="4">
    <source>
        <dbReference type="ARBA" id="ARBA00022989"/>
    </source>
</evidence>
<dbReference type="InterPro" id="IPR003938">
    <property type="entry name" value="K_chnl_volt-dep_EAG/ELK/ERG"/>
</dbReference>
<keyword evidence="7 10" id="KW-0407">Ion channel</keyword>
<dbReference type="PANTHER" id="PTHR11003">
    <property type="entry name" value="POTASSIUM CHANNEL, SUBFAMILY K"/>
    <property type="match status" value="1"/>
</dbReference>
<dbReference type="PRINTS" id="PR01463">
    <property type="entry name" value="EAGCHANLFMLY"/>
</dbReference>
<dbReference type="RefSeq" id="WP_222580810.1">
    <property type="nucleotide sequence ID" value="NZ_JAHVHU010000013.1"/>
</dbReference>
<accession>A0A953HNK2</accession>
<dbReference type="GO" id="GO:0022841">
    <property type="term" value="F:potassium ion leak channel activity"/>
    <property type="evidence" value="ECO:0007669"/>
    <property type="project" value="TreeGrafter"/>
</dbReference>
<comment type="subcellular location">
    <subcellularLocation>
        <location evidence="1">Membrane</location>
        <topology evidence="1">Multi-pass membrane protein</topology>
    </subcellularLocation>
</comment>
<keyword evidence="5" id="KW-0406">Ion transport</keyword>
<dbReference type="AlphaFoldDB" id="A0A953HNK2"/>
<evidence type="ECO:0000256" key="8">
    <source>
        <dbReference type="SAM" id="Phobius"/>
    </source>
</evidence>
<proteinExistence type="predicted"/>
<feature type="domain" description="Potassium channel" evidence="9">
    <location>
        <begin position="23"/>
        <end position="90"/>
    </location>
</feature>
<dbReference type="GO" id="GO:0015271">
    <property type="term" value="F:outward rectifier potassium channel activity"/>
    <property type="evidence" value="ECO:0007669"/>
    <property type="project" value="TreeGrafter"/>
</dbReference>
<protein>
    <submittedName>
        <fullName evidence="10">Potassium channel family protein</fullName>
    </submittedName>
</protein>
<keyword evidence="2" id="KW-0813">Transport</keyword>
<dbReference type="InterPro" id="IPR003280">
    <property type="entry name" value="2pore_dom_K_chnl"/>
</dbReference>